<feature type="non-terminal residue" evidence="3">
    <location>
        <position position="324"/>
    </location>
</feature>
<proteinExistence type="predicted"/>
<gene>
    <name evidence="3" type="ORF">V5799_018156</name>
</gene>
<name>A0AAQ4F191_AMBAM</name>
<dbReference type="Proteomes" id="UP001321473">
    <property type="component" value="Unassembled WGS sequence"/>
</dbReference>
<dbReference type="AlphaFoldDB" id="A0AAQ4F191"/>
<organism evidence="3 4">
    <name type="scientific">Amblyomma americanum</name>
    <name type="common">Lone star tick</name>
    <dbReference type="NCBI Taxonomy" id="6943"/>
    <lineage>
        <taxon>Eukaryota</taxon>
        <taxon>Metazoa</taxon>
        <taxon>Ecdysozoa</taxon>
        <taxon>Arthropoda</taxon>
        <taxon>Chelicerata</taxon>
        <taxon>Arachnida</taxon>
        <taxon>Acari</taxon>
        <taxon>Parasitiformes</taxon>
        <taxon>Ixodida</taxon>
        <taxon>Ixodoidea</taxon>
        <taxon>Ixodidae</taxon>
        <taxon>Amblyomminae</taxon>
        <taxon>Amblyomma</taxon>
    </lineage>
</organism>
<feature type="transmembrane region" description="Helical" evidence="2">
    <location>
        <begin position="67"/>
        <end position="89"/>
    </location>
</feature>
<evidence type="ECO:0000313" key="4">
    <source>
        <dbReference type="Proteomes" id="UP001321473"/>
    </source>
</evidence>
<keyword evidence="4" id="KW-1185">Reference proteome</keyword>
<comment type="caution">
    <text evidence="3">The sequence shown here is derived from an EMBL/GenBank/DDBJ whole genome shotgun (WGS) entry which is preliminary data.</text>
</comment>
<dbReference type="EMBL" id="JARKHS020008774">
    <property type="protein sequence ID" value="KAK8780503.1"/>
    <property type="molecule type" value="Genomic_DNA"/>
</dbReference>
<feature type="compositionally biased region" description="Basic and acidic residues" evidence="1">
    <location>
        <begin position="23"/>
        <end position="59"/>
    </location>
</feature>
<evidence type="ECO:0000313" key="3">
    <source>
        <dbReference type="EMBL" id="KAK8780503.1"/>
    </source>
</evidence>
<evidence type="ECO:0000256" key="1">
    <source>
        <dbReference type="SAM" id="MobiDB-lite"/>
    </source>
</evidence>
<keyword evidence="2" id="KW-0812">Transmembrane</keyword>
<reference evidence="3 4" key="1">
    <citation type="journal article" date="2023" name="Arcadia Sci">
        <title>De novo assembly of a long-read Amblyomma americanum tick genome.</title>
        <authorList>
            <person name="Chou S."/>
            <person name="Poskanzer K.E."/>
            <person name="Rollins M."/>
            <person name="Thuy-Boun P.S."/>
        </authorList>
    </citation>
    <scope>NUCLEOTIDE SEQUENCE [LARGE SCALE GENOMIC DNA]</scope>
    <source>
        <strain evidence="3">F_SG_1</strain>
        <tissue evidence="3">Salivary glands</tissue>
    </source>
</reference>
<evidence type="ECO:0000256" key="2">
    <source>
        <dbReference type="SAM" id="Phobius"/>
    </source>
</evidence>
<sequence length="324" mass="37098">MQPIALPVSRYRFNEQQETDSWPQRERPGIEYSERRQQARDQALRGDAERESSPPEDASHAGRYLRYASFVVSLAAATSATLVVTPVVLLGRLKTCRDGCLTLDEDLRRSLDTSVHPCDDFYGMLVDMGRERSLHDYNSFKCMEALEMLMPMVKWQMHRDLQKNLEPTWNIVHLSKLSIEAFARSYSESLAQQVRSILELVGVNAFNMTSSWNMLDDAFAYLPNDTAAPFFQLYRRAAQATETYFKQSLHRPGHSIYHVPGIASVRTYRLVIAREVSLYHFLTSAPLYEPWHSLAVISALAGTSAIAQINVLLRLTLFYDYQFN</sequence>
<accession>A0AAQ4F191</accession>
<protein>
    <submittedName>
        <fullName evidence="3">Uncharacterized protein</fullName>
    </submittedName>
</protein>
<feature type="region of interest" description="Disordered" evidence="1">
    <location>
        <begin position="1"/>
        <end position="59"/>
    </location>
</feature>
<keyword evidence="2" id="KW-1133">Transmembrane helix</keyword>
<keyword evidence="2" id="KW-0472">Membrane</keyword>